<comment type="similarity">
    <text evidence="2 6">Belongs to the SEC16 family.</text>
</comment>
<keyword evidence="11" id="KW-1185">Reference proteome</keyword>
<dbReference type="PANTHER" id="PTHR13402">
    <property type="entry name" value="RGPR-RELATED"/>
    <property type="match status" value="1"/>
</dbReference>
<dbReference type="OMA" id="ERVEYIM"/>
<evidence type="ECO:0000256" key="1">
    <source>
        <dbReference type="ARBA" id="ARBA00004240"/>
    </source>
</evidence>
<dbReference type="GO" id="GO:0007030">
    <property type="term" value="P:Golgi organization"/>
    <property type="evidence" value="ECO:0007669"/>
    <property type="project" value="TreeGrafter"/>
</dbReference>
<dbReference type="OrthoDB" id="8918678at2759"/>
<dbReference type="GO" id="GO:0070971">
    <property type="term" value="C:endoplasmic reticulum exit site"/>
    <property type="evidence" value="ECO:0007669"/>
    <property type="project" value="TreeGrafter"/>
</dbReference>
<keyword evidence="6" id="KW-0472">Membrane</keyword>
<dbReference type="GO" id="GO:0015031">
    <property type="term" value="P:protein transport"/>
    <property type="evidence" value="ECO:0007669"/>
    <property type="project" value="UniProtKB-KW"/>
</dbReference>
<dbReference type="GO" id="GO:0016192">
    <property type="term" value="P:vesicle-mediated transport"/>
    <property type="evidence" value="ECO:0007669"/>
    <property type="project" value="UniProtKB-KW"/>
</dbReference>
<dbReference type="Proteomes" id="UP000277928">
    <property type="component" value="Unassembled WGS sequence"/>
</dbReference>
<evidence type="ECO:0000256" key="2">
    <source>
        <dbReference type="ARBA" id="ARBA00005927"/>
    </source>
</evidence>
<evidence type="ECO:0000259" key="8">
    <source>
        <dbReference type="Pfam" id="PF12931"/>
    </source>
</evidence>
<proteinExistence type="inferred from homology"/>
<name>A0A3P6TA19_LITSI</name>
<keyword evidence="4 6" id="KW-0256">Endoplasmic reticulum</keyword>
<feature type="compositionally biased region" description="Polar residues" evidence="7">
    <location>
        <begin position="478"/>
        <end position="506"/>
    </location>
</feature>
<dbReference type="PANTHER" id="PTHR13402:SF6">
    <property type="entry name" value="SECRETORY 16, ISOFORM I"/>
    <property type="match status" value="1"/>
</dbReference>
<feature type="domain" description="Sec16 central conserved" evidence="9">
    <location>
        <begin position="850"/>
        <end position="953"/>
    </location>
</feature>
<dbReference type="Gene3D" id="1.25.40.1030">
    <property type="match status" value="1"/>
</dbReference>
<reference evidence="10 11" key="1">
    <citation type="submission" date="2018-08" db="EMBL/GenBank/DDBJ databases">
        <authorList>
            <person name="Laetsch R D."/>
            <person name="Stevens L."/>
            <person name="Kumar S."/>
            <person name="Blaxter L. M."/>
        </authorList>
    </citation>
    <scope>NUCLEOTIDE SEQUENCE [LARGE SCALE GENOMIC DNA]</scope>
</reference>
<dbReference type="EMBL" id="UYRX01000214">
    <property type="protein sequence ID" value="VDK77665.1"/>
    <property type="molecule type" value="Genomic_DNA"/>
</dbReference>
<dbReference type="InterPro" id="IPR024298">
    <property type="entry name" value="Sec16_Sec23-bd"/>
</dbReference>
<dbReference type="GO" id="GO:0000139">
    <property type="term" value="C:Golgi membrane"/>
    <property type="evidence" value="ECO:0007669"/>
    <property type="project" value="UniProtKB-SubCell"/>
</dbReference>
<feature type="compositionally biased region" description="Basic and acidic residues" evidence="7">
    <location>
        <begin position="805"/>
        <end position="824"/>
    </location>
</feature>
<keyword evidence="6" id="KW-0653">Protein transport</keyword>
<gene>
    <name evidence="10" type="ORF">NLS_LOCUS3754</name>
</gene>
<dbReference type="Pfam" id="PF12931">
    <property type="entry name" value="TPR_Sec16"/>
    <property type="match status" value="1"/>
</dbReference>
<accession>A0A3P6TA19</accession>
<protein>
    <recommendedName>
        <fullName evidence="6">Protein transport protein sec16</fullName>
    </recommendedName>
</protein>
<feature type="region of interest" description="Disordered" evidence="7">
    <location>
        <begin position="1615"/>
        <end position="1634"/>
    </location>
</feature>
<evidence type="ECO:0000259" key="9">
    <source>
        <dbReference type="Pfam" id="PF12932"/>
    </source>
</evidence>
<evidence type="ECO:0000256" key="7">
    <source>
        <dbReference type="SAM" id="MobiDB-lite"/>
    </source>
</evidence>
<dbReference type="GO" id="GO:0070973">
    <property type="term" value="P:protein localization to endoplasmic reticulum exit site"/>
    <property type="evidence" value="ECO:0007669"/>
    <property type="project" value="TreeGrafter"/>
</dbReference>
<dbReference type="Pfam" id="PF12932">
    <property type="entry name" value="Sec16"/>
    <property type="match status" value="1"/>
</dbReference>
<evidence type="ECO:0000313" key="11">
    <source>
        <dbReference type="Proteomes" id="UP000277928"/>
    </source>
</evidence>
<dbReference type="GO" id="GO:0012507">
    <property type="term" value="C:ER to Golgi transport vesicle membrane"/>
    <property type="evidence" value="ECO:0007669"/>
    <property type="project" value="TreeGrafter"/>
</dbReference>
<evidence type="ECO:0000256" key="6">
    <source>
        <dbReference type="RuleBase" id="RU364101"/>
    </source>
</evidence>
<sequence length="1715" mass="192257">MSQFYWQLQANTQQQAKGGDKWSCVSLTNDNTNEELRQQREPYWWHQQNQIGTDPYSAAAFEGFRASSGVGNRTKSWQTSTEHDSCSTFVTQQQSEQISVLKYMKGEINDILLVFMNRFWIRNMTLLVMMQKPSAYPFALDFWFRNIALITFLKYKNFDQYLKQFLQKVLGEEYNSQRANMELDPGDNAEGNMTADTFLPAGKERVVSEAGSGTPVVAVAQIIPITTSTATATETSFSGNVLSCNQAFPAAVSSSANIAEVDPVSNHNSFGIPVNRVAPSISPVGSSACCSPLLLLEETGETQNAVAIDRTQADSDIISLTKSHQPDPSMILTEGQQHTTDSASNQLTKEVDDTFNSLPTDNFEGTQEQNELRQILTKDYEEHNTVIMTSAEQSTGSTAPKDFLSRPTEMHKDSKNVRDRYRFIRQQYPEVIRRLDRVKMETHSSDWRSMQKASLGEVNESSYRLPSRKHKDSAAINHDSNSTNPKNIMSMSDSRPPSKNNLNHSYTLPDRISSEDSSVKNAYYGEDLINSLRRNRLGRIRDHDYFPLRGTKSEMGEVGPYRGPALIKHRHMMQNAYGCHSSASAGYQYEYCQSGRHSLGPHSGRRAAHELAMMYSNDNYPVRRPQSSFDAPYLKYQQSNEFALDVHRSDGEEHSFGNGEESSGSDSEMARIHSEQEVARRTAAAHYNAMSFTAPNEFYYFGVIQLPQERVEYIMRKLPPPTEYFQLPAIEKAAYLFYCVLYRHHYTPVDLFHKKFNREYFSYMCEGDSAEVALWKICKHTQEEYIAKRSANQLKAYEMSQKQLFSDERETLDSRQSERGSRCDAEDDSDQLSIDSSAKEPMKFRVPHSFLKFGVGGKTIMLNVQNSENILEIRDMKSLFVNHELLCVSNAIESFRGPLIAGFTPTHSVHLYVQRQIELILKSEAYLLNPSNSLEADYLLIWQLLEMLVQQQGRVTGPDLSRLLMAPCDMSERRQHGKEKPSFHIHANFNERCVDSKAYDCFTQLLLGGHIKEALESAMKDGLYSDAMILARRLCVNEPQELEKIETAFFSHRSELNPVMTLLSVASGQPAPVLTSPQIYEANNWRSHAAIVLANLNTAAALGTVYQLGCALSHRGLHAAADFCFLAISLLIPSYNPFEPVTRSEDMNTDVRRHITLIHATLPGEMNFGLSKGFSIIDLHATEIFHYSIKLANSGTPVNFNPSIAYQLHRLDYAELISEFGNSADAFRYCVEIAKETWNTHHEIEIEQLERLYELAERLKYIASADANSTAWLPALRSSIDKHIEESKALQGGSTAVLDHDTEDFVGPIMIAKVSPETKTATNVTENGIQENDFANASVLHSEAVERNIGQDTINVSTISAKENEAENLKSGNNEYRMQPGQIREMIGKFNNTNASHSTLAPVLPASTNDFVESSIGNYTEVDSPLPQAKKQIPHETVQSYYDNDMHEWKIIKMEQTDFQGADSKIAAECRTDGNSTSTNSYENTPHRSANRLEEEIPDGITPTIAKENQVQGTLQSDRVPAVVLNSSKNQCQNFIAEHSFSPQQESNMAKKDEKLHNAEKTVNDHRQNSGLFSKLKATIAKAIPSSNEMILPDDKHPSIVWDPKLNRYVGEGIEEESVPEPPPSVAPSLEKVNGSTRSNVGGLVAARLSGGSRYFNPLIETSKPASHAAPLLPPVPVAASFGFIPLMPDNDEASIESPFSVHTASLPKETEIAE</sequence>
<dbReference type="InterPro" id="IPR024340">
    <property type="entry name" value="Sec16_CCD"/>
</dbReference>
<evidence type="ECO:0000313" key="10">
    <source>
        <dbReference type="EMBL" id="VDK77665.1"/>
    </source>
</evidence>
<organism evidence="10 11">
    <name type="scientific">Litomosoides sigmodontis</name>
    <name type="common">Filarial nematode worm</name>
    <dbReference type="NCBI Taxonomy" id="42156"/>
    <lineage>
        <taxon>Eukaryota</taxon>
        <taxon>Metazoa</taxon>
        <taxon>Ecdysozoa</taxon>
        <taxon>Nematoda</taxon>
        <taxon>Chromadorea</taxon>
        <taxon>Rhabditida</taxon>
        <taxon>Spirurina</taxon>
        <taxon>Spiruromorpha</taxon>
        <taxon>Filarioidea</taxon>
        <taxon>Onchocercidae</taxon>
        <taxon>Litomosoides</taxon>
    </lineage>
</organism>
<keyword evidence="6" id="KW-0333">Golgi apparatus</keyword>
<feature type="region of interest" description="Disordered" evidence="7">
    <location>
        <begin position="805"/>
        <end position="832"/>
    </location>
</feature>
<comment type="subcellular location">
    <subcellularLocation>
        <location evidence="1">Endoplasmic reticulum</location>
    </subcellularLocation>
    <subcellularLocation>
        <location evidence="6">Golgi apparatus membrane</location>
    </subcellularLocation>
</comment>
<evidence type="ECO:0000256" key="3">
    <source>
        <dbReference type="ARBA" id="ARBA00022448"/>
    </source>
</evidence>
<keyword evidence="5 6" id="KW-0931">ER-Golgi transport</keyword>
<evidence type="ECO:0000256" key="4">
    <source>
        <dbReference type="ARBA" id="ARBA00022824"/>
    </source>
</evidence>
<feature type="region of interest" description="Disordered" evidence="7">
    <location>
        <begin position="440"/>
        <end position="512"/>
    </location>
</feature>
<dbReference type="STRING" id="42156.A0A3P6TA19"/>
<keyword evidence="3 6" id="KW-0813">Transport</keyword>
<feature type="domain" description="Sec16 Sec23-binding" evidence="8">
    <location>
        <begin position="1004"/>
        <end position="1274"/>
    </location>
</feature>
<evidence type="ECO:0000256" key="5">
    <source>
        <dbReference type="ARBA" id="ARBA00022892"/>
    </source>
</evidence>
<dbReference type="CDD" id="cd09233">
    <property type="entry name" value="ACE1-Sec16-like"/>
    <property type="match status" value="1"/>
</dbReference>
<feature type="region of interest" description="Disordered" evidence="7">
    <location>
        <begin position="392"/>
        <end position="412"/>
    </location>
</feature>